<comment type="similarity">
    <text evidence="2">Belongs to the oxygen-dependent FAD-linked oxidoreductase family.</text>
</comment>
<dbReference type="Proteomes" id="UP000270021">
    <property type="component" value="Chromosome"/>
</dbReference>
<dbReference type="Pfam" id="PF01565">
    <property type="entry name" value="FAD_binding_4"/>
    <property type="match status" value="1"/>
</dbReference>
<proteinExistence type="inferred from homology"/>
<protein>
    <submittedName>
        <fullName evidence="6">FAD-binding protein</fullName>
    </submittedName>
</protein>
<evidence type="ECO:0000256" key="3">
    <source>
        <dbReference type="ARBA" id="ARBA00022644"/>
    </source>
</evidence>
<feature type="domain" description="FAD-binding PCMH-type" evidence="5">
    <location>
        <begin position="14"/>
        <end position="188"/>
    </location>
</feature>
<accession>A0A3S8Z7T0</accession>
<keyword evidence="3" id="KW-0060">Ascorbate biosynthesis</keyword>
<gene>
    <name evidence="6" type="ORF">EJO69_03305</name>
</gene>
<dbReference type="GO" id="GO:0003885">
    <property type="term" value="F:D-arabinono-1,4-lactone oxidase activity"/>
    <property type="evidence" value="ECO:0007669"/>
    <property type="project" value="InterPro"/>
</dbReference>
<reference evidence="6 7" key="1">
    <citation type="submission" date="2018-12" db="EMBL/GenBank/DDBJ databases">
        <title>Complete genome sequence of Flaviflexus salsibiostraticola KCTC 33148.</title>
        <authorList>
            <person name="Bae J.-W."/>
        </authorList>
    </citation>
    <scope>NUCLEOTIDE SEQUENCE [LARGE SCALE GENOMIC DNA]</scope>
    <source>
        <strain evidence="6 7">KCTC 33148</strain>
    </source>
</reference>
<dbReference type="InterPro" id="IPR007173">
    <property type="entry name" value="ALO_C"/>
</dbReference>
<dbReference type="RefSeq" id="WP_126039207.1">
    <property type="nucleotide sequence ID" value="NZ_CP034438.1"/>
</dbReference>
<dbReference type="InterPro" id="IPR016169">
    <property type="entry name" value="FAD-bd_PCMH_sub2"/>
</dbReference>
<evidence type="ECO:0000256" key="2">
    <source>
        <dbReference type="ARBA" id="ARBA00005466"/>
    </source>
</evidence>
<dbReference type="GO" id="GO:0071949">
    <property type="term" value="F:FAD binding"/>
    <property type="evidence" value="ECO:0007669"/>
    <property type="project" value="InterPro"/>
</dbReference>
<dbReference type="InterPro" id="IPR016171">
    <property type="entry name" value="Vanillyl_alc_oxidase_C-sub2"/>
</dbReference>
<dbReference type="PANTHER" id="PTHR43762">
    <property type="entry name" value="L-GULONOLACTONE OXIDASE"/>
    <property type="match status" value="1"/>
</dbReference>
<dbReference type="OrthoDB" id="9800184at2"/>
<dbReference type="UniPathway" id="UPA00132"/>
<dbReference type="GO" id="GO:0019853">
    <property type="term" value="P:L-ascorbic acid biosynthetic process"/>
    <property type="evidence" value="ECO:0007669"/>
    <property type="project" value="UniProtKB-UniPathway"/>
</dbReference>
<dbReference type="PROSITE" id="PS51387">
    <property type="entry name" value="FAD_PCMH"/>
    <property type="match status" value="1"/>
</dbReference>
<dbReference type="InterPro" id="IPR010031">
    <property type="entry name" value="FAD_lactone_oxidase-like"/>
</dbReference>
<dbReference type="GO" id="GO:0016020">
    <property type="term" value="C:membrane"/>
    <property type="evidence" value="ECO:0007669"/>
    <property type="project" value="InterPro"/>
</dbReference>
<dbReference type="Gene3D" id="3.30.465.10">
    <property type="match status" value="1"/>
</dbReference>
<dbReference type="KEGG" id="fsl:EJO69_03305"/>
<dbReference type="Gene3D" id="3.30.43.10">
    <property type="entry name" value="Uridine Diphospho-n-acetylenolpyruvylglucosamine Reductase, domain 2"/>
    <property type="match status" value="1"/>
</dbReference>
<dbReference type="InterPro" id="IPR036318">
    <property type="entry name" value="FAD-bd_PCMH-like_sf"/>
</dbReference>
<dbReference type="InterPro" id="IPR006094">
    <property type="entry name" value="Oxid_FAD_bind_N"/>
</dbReference>
<dbReference type="PANTHER" id="PTHR43762:SF1">
    <property type="entry name" value="D-ARABINONO-1,4-LACTONE OXIDASE"/>
    <property type="match status" value="1"/>
</dbReference>
<organism evidence="6 7">
    <name type="scientific">Flaviflexus salsibiostraticola</name>
    <dbReference type="NCBI Taxonomy" id="1282737"/>
    <lineage>
        <taxon>Bacteria</taxon>
        <taxon>Bacillati</taxon>
        <taxon>Actinomycetota</taxon>
        <taxon>Actinomycetes</taxon>
        <taxon>Actinomycetales</taxon>
        <taxon>Actinomycetaceae</taxon>
        <taxon>Flaviflexus</taxon>
    </lineage>
</organism>
<dbReference type="PIRSF" id="PIRSF000136">
    <property type="entry name" value="LGO_GLO"/>
    <property type="match status" value="1"/>
</dbReference>
<evidence type="ECO:0000256" key="4">
    <source>
        <dbReference type="ARBA" id="ARBA00023002"/>
    </source>
</evidence>
<dbReference type="PROSITE" id="PS00862">
    <property type="entry name" value="OX2_COVAL_FAD"/>
    <property type="match status" value="1"/>
</dbReference>
<evidence type="ECO:0000259" key="5">
    <source>
        <dbReference type="PROSITE" id="PS51387"/>
    </source>
</evidence>
<keyword evidence="7" id="KW-1185">Reference proteome</keyword>
<sequence length="403" mass="44975">MSPPETFTNWSGSIESQPSDLLYPRTETELVQIISRAGEAHAHVRPVGSGHSSTPLAATDEIMVSLDRMSGVVSTDSERGLATVRPGTGLSALGSELAEAGLAIENYGDVDYQTIAGSISTGTHGSGKRLGNLSSFLVGGTFVDGTGQSVPFGVETDRGEDDELLRAVQVSLGALGVLSTLTLRVRPAFDLHRLNWMTHIDWVMDNFGELIEQNRSLDFYWYPRSDLAQVRMVNIPGDEPELLPPGELRTDEMGPSYEILPNDRHLHFEEMEYMLPLEAGMTAFQQVRKRIKEKHRSYVGWRVLVRTIAPDRAMLSNAHSRPTMTIALLQNVGLPYRPYFDDMEPILQSFDGRPHWGKKHTMVAEQLQPHYPEWQAFQRLRARHDPHGLFLNDYLRELLGTGG</sequence>
<evidence type="ECO:0000313" key="7">
    <source>
        <dbReference type="Proteomes" id="UP000270021"/>
    </source>
</evidence>
<evidence type="ECO:0000256" key="1">
    <source>
        <dbReference type="ARBA" id="ARBA00005147"/>
    </source>
</evidence>
<evidence type="ECO:0000313" key="6">
    <source>
        <dbReference type="EMBL" id="AZN29445.1"/>
    </source>
</evidence>
<dbReference type="Gene3D" id="3.30.70.2520">
    <property type="match status" value="1"/>
</dbReference>
<dbReference type="InterPro" id="IPR016167">
    <property type="entry name" value="FAD-bd_PCMH_sub1"/>
</dbReference>
<dbReference type="SUPFAM" id="SSF56176">
    <property type="entry name" value="FAD-binding/transporter-associated domain-like"/>
    <property type="match status" value="1"/>
</dbReference>
<dbReference type="InterPro" id="IPR016166">
    <property type="entry name" value="FAD-bd_PCMH"/>
</dbReference>
<dbReference type="EMBL" id="CP034438">
    <property type="protein sequence ID" value="AZN29445.1"/>
    <property type="molecule type" value="Genomic_DNA"/>
</dbReference>
<name>A0A3S8Z7T0_9ACTO</name>
<dbReference type="InterPro" id="IPR006093">
    <property type="entry name" value="Oxy_OxRdtase_FAD_BS"/>
</dbReference>
<dbReference type="AlphaFoldDB" id="A0A3S8Z7T0"/>
<dbReference type="Pfam" id="PF04030">
    <property type="entry name" value="ALO"/>
    <property type="match status" value="2"/>
</dbReference>
<dbReference type="Gene3D" id="1.10.45.10">
    <property type="entry name" value="Vanillyl-alcohol Oxidase, Chain A, domain 4"/>
    <property type="match status" value="1"/>
</dbReference>
<comment type="pathway">
    <text evidence="1">Cofactor biosynthesis; L-ascorbate biosynthesis.</text>
</comment>
<keyword evidence="4" id="KW-0560">Oxidoreductase</keyword>